<feature type="domain" description="4Fe-4S ferredoxin-type" evidence="4">
    <location>
        <begin position="218"/>
        <end position="247"/>
    </location>
</feature>
<dbReference type="GO" id="GO:0070819">
    <property type="term" value="F:menaquinone-dependent protoporphyrinogen oxidase activity"/>
    <property type="evidence" value="ECO:0007669"/>
    <property type="project" value="TreeGrafter"/>
</dbReference>
<dbReference type="OrthoDB" id="9813995at2"/>
<dbReference type="GO" id="GO:0006783">
    <property type="term" value="P:heme biosynthetic process"/>
    <property type="evidence" value="ECO:0007669"/>
    <property type="project" value="TreeGrafter"/>
</dbReference>
<dbReference type="Proteomes" id="UP000295504">
    <property type="component" value="Unassembled WGS sequence"/>
</dbReference>
<dbReference type="RefSeq" id="WP_132848217.1">
    <property type="nucleotide sequence ID" value="NZ_CP058648.1"/>
</dbReference>
<keyword evidence="1" id="KW-0479">Metal-binding</keyword>
<dbReference type="GO" id="GO:0046872">
    <property type="term" value="F:metal ion binding"/>
    <property type="evidence" value="ECO:0007669"/>
    <property type="project" value="UniProtKB-KW"/>
</dbReference>
<dbReference type="InterPro" id="IPR047964">
    <property type="entry name" value="EFR1-like"/>
</dbReference>
<dbReference type="InterPro" id="IPR029039">
    <property type="entry name" value="Flavoprotein-like_sf"/>
</dbReference>
<keyword evidence="2" id="KW-0408">Iron</keyword>
<dbReference type="SUPFAM" id="SSF52218">
    <property type="entry name" value="Flavoproteins"/>
    <property type="match status" value="1"/>
</dbReference>
<dbReference type="PROSITE" id="PS51379">
    <property type="entry name" value="4FE4S_FER_2"/>
    <property type="match status" value="1"/>
</dbReference>
<comment type="caution">
    <text evidence="5">The sequence shown here is derived from an EMBL/GenBank/DDBJ whole genome shotgun (WGS) entry which is preliminary data.</text>
</comment>
<accession>A0A4R2TYY5</accession>
<evidence type="ECO:0000256" key="1">
    <source>
        <dbReference type="ARBA" id="ARBA00022723"/>
    </source>
</evidence>
<dbReference type="SUPFAM" id="SSF54862">
    <property type="entry name" value="4Fe-4S ferredoxins"/>
    <property type="match status" value="1"/>
</dbReference>
<organism evidence="5 6">
    <name type="scientific">Serpentinicella alkaliphila</name>
    <dbReference type="NCBI Taxonomy" id="1734049"/>
    <lineage>
        <taxon>Bacteria</taxon>
        <taxon>Bacillati</taxon>
        <taxon>Bacillota</taxon>
        <taxon>Clostridia</taxon>
        <taxon>Peptostreptococcales</taxon>
        <taxon>Natronincolaceae</taxon>
        <taxon>Serpentinicella</taxon>
    </lineage>
</organism>
<evidence type="ECO:0000259" key="4">
    <source>
        <dbReference type="PROSITE" id="PS51379"/>
    </source>
</evidence>
<evidence type="ECO:0000256" key="2">
    <source>
        <dbReference type="ARBA" id="ARBA00023004"/>
    </source>
</evidence>
<evidence type="ECO:0000313" key="6">
    <source>
        <dbReference type="Proteomes" id="UP000295504"/>
    </source>
</evidence>
<dbReference type="Gene3D" id="3.30.70.20">
    <property type="match status" value="1"/>
</dbReference>
<keyword evidence="3" id="KW-0411">Iron-sulfur</keyword>
<keyword evidence="6" id="KW-1185">Reference proteome</keyword>
<proteinExistence type="predicted"/>
<sequence length="271" mass="31628">MEYKHKILILYHSGAGSTKTIAEIYYKMLHLYSIDISTISFEYEYNKLHDYNFIIFAFPTYHCSPSTSMKEFIKNIPVFDKPKKAFVFTTCGLFSGNALREFIKECSPKNISINGFSVYRAPATDGVLLLPPIYFMFNYEKNIAYKIKSDIKKIEQIINTDTCIAQCPSFKLYEILNYPNKVCGKAYRHKLKILKENCVHCKKCADICIRNCWDTYGEFPQYEGRKCEFCFKCVHHCPNGAIILSAKTKTKIKLNEKFYENLREKIINEIL</sequence>
<dbReference type="NCBIfam" id="NF038196">
    <property type="entry name" value="ferrodoxin_EFR1"/>
    <property type="match status" value="1"/>
</dbReference>
<dbReference type="EMBL" id="SLYC01000012">
    <property type="protein sequence ID" value="TCQ02919.1"/>
    <property type="molecule type" value="Genomic_DNA"/>
</dbReference>
<evidence type="ECO:0000256" key="3">
    <source>
        <dbReference type="ARBA" id="ARBA00023014"/>
    </source>
</evidence>
<gene>
    <name evidence="5" type="ORF">EDD79_101249</name>
</gene>
<dbReference type="PANTHER" id="PTHR38030:SF2">
    <property type="entry name" value="PROTOPORPHYRINOGEN IX DEHYDROGENASE [QUINONE]"/>
    <property type="match status" value="1"/>
</dbReference>
<evidence type="ECO:0000313" key="5">
    <source>
        <dbReference type="EMBL" id="TCQ02919.1"/>
    </source>
</evidence>
<dbReference type="AlphaFoldDB" id="A0A4R2TYY5"/>
<reference evidence="5 6" key="1">
    <citation type="submission" date="2019-03" db="EMBL/GenBank/DDBJ databases">
        <title>Genomic Encyclopedia of Type Strains, Phase IV (KMG-IV): sequencing the most valuable type-strain genomes for metagenomic binning, comparative biology and taxonomic classification.</title>
        <authorList>
            <person name="Goeker M."/>
        </authorList>
    </citation>
    <scope>NUCLEOTIDE SEQUENCE [LARGE SCALE GENOMIC DNA]</scope>
    <source>
        <strain evidence="5 6">DSM 100013</strain>
    </source>
</reference>
<protein>
    <recommendedName>
        <fullName evidence="4">4Fe-4S ferredoxin-type domain-containing protein</fullName>
    </recommendedName>
</protein>
<name>A0A4R2TYY5_9FIRM</name>
<dbReference type="PANTHER" id="PTHR38030">
    <property type="entry name" value="PROTOPORPHYRINOGEN IX DEHYDROGENASE [MENAQUINONE]"/>
    <property type="match status" value="1"/>
</dbReference>
<dbReference type="GO" id="GO:0051536">
    <property type="term" value="F:iron-sulfur cluster binding"/>
    <property type="evidence" value="ECO:0007669"/>
    <property type="project" value="UniProtKB-KW"/>
</dbReference>
<dbReference type="GO" id="GO:0010181">
    <property type="term" value="F:FMN binding"/>
    <property type="evidence" value="ECO:0007669"/>
    <property type="project" value="TreeGrafter"/>
</dbReference>
<dbReference type="InterPro" id="IPR017900">
    <property type="entry name" value="4Fe4S_Fe_S_CS"/>
</dbReference>
<dbReference type="PROSITE" id="PS00198">
    <property type="entry name" value="4FE4S_FER_1"/>
    <property type="match status" value="1"/>
</dbReference>
<dbReference type="InterPro" id="IPR052200">
    <property type="entry name" value="Protoporphyrinogen_IX_DH"/>
</dbReference>
<dbReference type="Gene3D" id="3.40.50.360">
    <property type="match status" value="1"/>
</dbReference>
<dbReference type="InterPro" id="IPR017896">
    <property type="entry name" value="4Fe4S_Fe-S-bd"/>
</dbReference>